<comment type="caution">
    <text evidence="6">The sequence shown here is derived from an EMBL/GenBank/DDBJ whole genome shotgun (WGS) entry which is preliminary data.</text>
</comment>
<keyword evidence="7" id="KW-1185">Reference proteome</keyword>
<dbReference type="Proteomes" id="UP000633943">
    <property type="component" value="Unassembled WGS sequence"/>
</dbReference>
<comment type="similarity">
    <text evidence="4">Belongs to the cytochrome b5 family.</text>
</comment>
<keyword evidence="2" id="KW-0479">Metal-binding</keyword>
<evidence type="ECO:0000256" key="4">
    <source>
        <dbReference type="ARBA" id="ARBA00038168"/>
    </source>
</evidence>
<dbReference type="EMBL" id="WTVP01000050">
    <property type="protein sequence ID" value="NMG16864.1"/>
    <property type="molecule type" value="Genomic_DNA"/>
</dbReference>
<evidence type="ECO:0000313" key="7">
    <source>
        <dbReference type="Proteomes" id="UP000633943"/>
    </source>
</evidence>
<keyword evidence="1" id="KW-0349">Heme</keyword>
<dbReference type="InterPro" id="IPR050668">
    <property type="entry name" value="Cytochrome_b5"/>
</dbReference>
<reference evidence="6 7" key="1">
    <citation type="submission" date="2019-12" db="EMBL/GenBank/DDBJ databases">
        <title>Comparative genomics gives insights into the taxonomy of the Azoarcus-Aromatoleum group and reveals separate origins of nif in the plant-associated Azoarcus and non-plant-associated Aromatoleum sub-groups.</title>
        <authorList>
            <person name="Lafos M."/>
            <person name="Maluk M."/>
            <person name="Batista M."/>
            <person name="Junghare M."/>
            <person name="Carmona M."/>
            <person name="Faoro H."/>
            <person name="Cruz L.M."/>
            <person name="Battistoni F."/>
            <person name="De Souza E."/>
            <person name="Pedrosa F."/>
            <person name="Chen W.-M."/>
            <person name="Poole P.S."/>
            <person name="Dixon R.A."/>
            <person name="James E.K."/>
        </authorList>
    </citation>
    <scope>NUCLEOTIDE SEQUENCE [LARGE SCALE GENOMIC DNA]</scope>
    <source>
        <strain evidence="6 7">PbN1</strain>
    </source>
</reference>
<proteinExistence type="inferred from homology"/>
<name>A0ABX1NXW0_9RHOO</name>
<evidence type="ECO:0000259" key="5">
    <source>
        <dbReference type="PROSITE" id="PS50255"/>
    </source>
</evidence>
<gene>
    <name evidence="6" type="ORF">GPA24_15235</name>
</gene>
<evidence type="ECO:0000256" key="3">
    <source>
        <dbReference type="ARBA" id="ARBA00023004"/>
    </source>
</evidence>
<dbReference type="PANTHER" id="PTHR19359:SF95">
    <property type="entry name" value="CYTOCHROME B5 TYPE B"/>
    <property type="match status" value="1"/>
</dbReference>
<keyword evidence="3" id="KW-0408">Iron</keyword>
<feature type="domain" description="Cytochrome b5 heme-binding" evidence="5">
    <location>
        <begin position="40"/>
        <end position="120"/>
    </location>
</feature>
<evidence type="ECO:0000313" key="6">
    <source>
        <dbReference type="EMBL" id="NMG16864.1"/>
    </source>
</evidence>
<dbReference type="SMART" id="SM01117">
    <property type="entry name" value="Cyt-b5"/>
    <property type="match status" value="1"/>
</dbReference>
<dbReference type="InterPro" id="IPR036400">
    <property type="entry name" value="Cyt_B5-like_heme/steroid_sf"/>
</dbReference>
<organism evidence="6 7">
    <name type="scientific">Aromatoleum bremense</name>
    <dbReference type="NCBI Taxonomy" id="76115"/>
    <lineage>
        <taxon>Bacteria</taxon>
        <taxon>Pseudomonadati</taxon>
        <taxon>Pseudomonadota</taxon>
        <taxon>Betaproteobacteria</taxon>
        <taxon>Rhodocyclales</taxon>
        <taxon>Rhodocyclaceae</taxon>
        <taxon>Aromatoleum</taxon>
    </lineage>
</organism>
<evidence type="ECO:0000256" key="1">
    <source>
        <dbReference type="ARBA" id="ARBA00022617"/>
    </source>
</evidence>
<protein>
    <submittedName>
        <fullName evidence="6">Cytochrome b5 domain-containing protein</fullName>
    </submittedName>
</protein>
<dbReference type="InterPro" id="IPR001199">
    <property type="entry name" value="Cyt_B5-like_heme/steroid-bd"/>
</dbReference>
<dbReference type="PROSITE" id="PS50255">
    <property type="entry name" value="CYTOCHROME_B5_2"/>
    <property type="match status" value="1"/>
</dbReference>
<accession>A0ABX1NXW0</accession>
<dbReference type="Gene3D" id="3.10.120.10">
    <property type="entry name" value="Cytochrome b5-like heme/steroid binding domain"/>
    <property type="match status" value="1"/>
</dbReference>
<dbReference type="PANTHER" id="PTHR19359">
    <property type="entry name" value="CYTOCHROME B5"/>
    <property type="match status" value="1"/>
</dbReference>
<evidence type="ECO:0000256" key="2">
    <source>
        <dbReference type="ARBA" id="ARBA00022723"/>
    </source>
</evidence>
<dbReference type="Pfam" id="PF00173">
    <property type="entry name" value="Cyt-b5"/>
    <property type="match status" value="1"/>
</dbReference>
<dbReference type="RefSeq" id="WP_169203424.1">
    <property type="nucleotide sequence ID" value="NZ_CP059467.1"/>
</dbReference>
<sequence>MMRRLYIASTVAFWLAVFGFWAADPRLAAEAQPPAPAGAERSWSLADVARHATPEDCWMVIDGVVYDFTAYLPQHPSAPAVIVAWCGREATEAYRTKTRGRPHSAYADQLLPEYRVGRLEAP</sequence>
<dbReference type="SUPFAM" id="SSF55856">
    <property type="entry name" value="Cytochrome b5-like heme/steroid binding domain"/>
    <property type="match status" value="1"/>
</dbReference>